<dbReference type="EMBL" id="CP065425">
    <property type="protein sequence ID" value="QQZ10885.1"/>
    <property type="molecule type" value="Genomic_DNA"/>
</dbReference>
<feature type="transmembrane region" description="Helical" evidence="1">
    <location>
        <begin position="15"/>
        <end position="42"/>
    </location>
</feature>
<keyword evidence="1" id="KW-0472">Membrane</keyword>
<accession>A0ABX7E6K7</accession>
<keyword evidence="1" id="KW-0812">Transmembrane</keyword>
<dbReference type="Proteomes" id="UP000595691">
    <property type="component" value="Chromosome"/>
</dbReference>
<proteinExistence type="predicted"/>
<reference evidence="2 3" key="1">
    <citation type="submission" date="2020-11" db="EMBL/GenBank/DDBJ databases">
        <title>Taxonomic evaluation of the Bacillus sporothermodurans group of bacteria based on whole genome sequences.</title>
        <authorList>
            <person name="Fiedler G."/>
            <person name="Herbstmann A.-D."/>
            <person name="Doll E."/>
            <person name="Wenning M."/>
            <person name="Brinks E."/>
            <person name="Kabisch J."/>
            <person name="Breitenwieser F."/>
            <person name="Lappann M."/>
            <person name="Boehnlein C."/>
            <person name="Franz C."/>
        </authorList>
    </citation>
    <scope>NUCLEOTIDE SEQUENCE [LARGE SCALE GENOMIC DNA]</scope>
    <source>
        <strain evidence="2 3">JCM 19841</strain>
    </source>
</reference>
<name>A0ABX7E6K7_9BACI</name>
<dbReference type="RefSeq" id="WP_202780167.1">
    <property type="nucleotide sequence ID" value="NZ_CP065425.1"/>
</dbReference>
<evidence type="ECO:0008006" key="4">
    <source>
        <dbReference type="Google" id="ProtNLM"/>
    </source>
</evidence>
<evidence type="ECO:0000313" key="3">
    <source>
        <dbReference type="Proteomes" id="UP000595691"/>
    </source>
</evidence>
<protein>
    <recommendedName>
        <fullName evidence="4">Membrane protein YqhR</fullName>
    </recommendedName>
</protein>
<keyword evidence="1" id="KW-1133">Transmembrane helix</keyword>
<keyword evidence="3" id="KW-1185">Reference proteome</keyword>
<feature type="transmembrane region" description="Helical" evidence="1">
    <location>
        <begin position="94"/>
        <end position="115"/>
    </location>
</feature>
<gene>
    <name evidence="2" type="ORF">I5776_08345</name>
</gene>
<organism evidence="2 3">
    <name type="scientific">Heyndrickxia vini</name>
    <dbReference type="NCBI Taxonomy" id="1476025"/>
    <lineage>
        <taxon>Bacteria</taxon>
        <taxon>Bacillati</taxon>
        <taxon>Bacillota</taxon>
        <taxon>Bacilli</taxon>
        <taxon>Bacillales</taxon>
        <taxon>Bacillaceae</taxon>
        <taxon>Heyndrickxia</taxon>
    </lineage>
</organism>
<sequence length="165" mass="19028">MSNHKDEVEFPKMSFLLMAVTTGFVGGILWSLIGYLCYYFNYSTIEPNILLEPFTVGTWRESWIGIILTIILYGIISIGVALVYYILLKKLNTMWVGIGYGFVLFLVVFLILNPIFPSMKPFLQNDINTLIAAACVYILYGLFIGYSISYEHNEIKYFKEKELKR</sequence>
<feature type="transmembrane region" description="Helical" evidence="1">
    <location>
        <begin position="62"/>
        <end position="87"/>
    </location>
</feature>
<dbReference type="InterPro" id="IPR024563">
    <property type="entry name" value="YqhR"/>
</dbReference>
<feature type="transmembrane region" description="Helical" evidence="1">
    <location>
        <begin position="127"/>
        <end position="149"/>
    </location>
</feature>
<dbReference type="Pfam" id="PF11085">
    <property type="entry name" value="YqhR"/>
    <property type="match status" value="1"/>
</dbReference>
<evidence type="ECO:0000256" key="1">
    <source>
        <dbReference type="SAM" id="Phobius"/>
    </source>
</evidence>
<evidence type="ECO:0000313" key="2">
    <source>
        <dbReference type="EMBL" id="QQZ10885.1"/>
    </source>
</evidence>